<dbReference type="GO" id="GO:0016020">
    <property type="term" value="C:membrane"/>
    <property type="evidence" value="ECO:0007669"/>
    <property type="project" value="InterPro"/>
</dbReference>
<dbReference type="Proteomes" id="UP000595847">
    <property type="component" value="Chromosome"/>
</dbReference>
<keyword evidence="1" id="KW-0812">Transmembrane</keyword>
<keyword evidence="5" id="KW-1185">Reference proteome</keyword>
<evidence type="ECO:0000313" key="4">
    <source>
        <dbReference type="Proteomes" id="UP000595847"/>
    </source>
</evidence>
<dbReference type="Proteomes" id="UP000677234">
    <property type="component" value="Chromosome"/>
</dbReference>
<feature type="transmembrane region" description="Helical" evidence="1">
    <location>
        <begin position="215"/>
        <end position="233"/>
    </location>
</feature>
<dbReference type="Pfam" id="PF05145">
    <property type="entry name" value="AbrB"/>
    <property type="match status" value="1"/>
</dbReference>
<dbReference type="PANTHER" id="PTHR38457">
    <property type="entry name" value="REGULATOR ABRB-RELATED"/>
    <property type="match status" value="1"/>
</dbReference>
<gene>
    <name evidence="2" type="ORF">JD108_00255</name>
    <name evidence="3" type="ORF">KDJ56_00255</name>
</gene>
<dbReference type="InterPro" id="IPR007820">
    <property type="entry name" value="AbrB_fam"/>
</dbReference>
<feature type="transmembrane region" description="Helical" evidence="1">
    <location>
        <begin position="86"/>
        <end position="111"/>
    </location>
</feature>
<dbReference type="GO" id="GO:0010468">
    <property type="term" value="P:regulation of gene expression"/>
    <property type="evidence" value="ECO:0007669"/>
    <property type="project" value="InterPro"/>
</dbReference>
<keyword evidence="1" id="KW-0472">Membrane</keyword>
<evidence type="ECO:0000313" key="2">
    <source>
        <dbReference type="EMBL" id="QQE74503.1"/>
    </source>
</evidence>
<reference evidence="3" key="2">
    <citation type="submission" date="2021-04" db="EMBL/GenBank/DDBJ databases">
        <title>Brevibacillus composti FJAT-54423, complete genome.</title>
        <authorList>
            <person name="Tang R."/>
        </authorList>
    </citation>
    <scope>NUCLEOTIDE SEQUENCE</scope>
    <source>
        <strain evidence="3">FJAT-54424</strain>
    </source>
</reference>
<name>A0A7T5JNJ6_9BACL</name>
<dbReference type="KEGG" id="bcop:JD108_00255"/>
<evidence type="ECO:0000256" key="1">
    <source>
        <dbReference type="SAM" id="Phobius"/>
    </source>
</evidence>
<dbReference type="PIRSF" id="PIRSF038991">
    <property type="entry name" value="Protein_AbrB"/>
    <property type="match status" value="1"/>
</dbReference>
<dbReference type="InterPro" id="IPR017516">
    <property type="entry name" value="AbrB_dup"/>
</dbReference>
<feature type="transmembrane region" description="Helical" evidence="1">
    <location>
        <begin position="239"/>
        <end position="256"/>
    </location>
</feature>
<proteinExistence type="predicted"/>
<feature type="transmembrane region" description="Helical" evidence="1">
    <location>
        <begin position="146"/>
        <end position="169"/>
    </location>
</feature>
<dbReference type="RefSeq" id="WP_198828082.1">
    <property type="nucleotide sequence ID" value="NZ_CP066308.1"/>
</dbReference>
<organism evidence="2 4">
    <name type="scientific">Brevibacillus composti</name>
    <dbReference type="NCBI Taxonomy" id="2796470"/>
    <lineage>
        <taxon>Bacteria</taxon>
        <taxon>Bacillati</taxon>
        <taxon>Bacillota</taxon>
        <taxon>Bacilli</taxon>
        <taxon>Bacillales</taxon>
        <taxon>Paenibacillaceae</taxon>
        <taxon>Brevibacillus</taxon>
    </lineage>
</organism>
<feature type="transmembrane region" description="Helical" evidence="1">
    <location>
        <begin position="12"/>
        <end position="36"/>
    </location>
</feature>
<dbReference type="EMBL" id="CP073708">
    <property type="protein sequence ID" value="QUO41585.1"/>
    <property type="molecule type" value="Genomic_DNA"/>
</dbReference>
<sequence>MKERNHLVRIAESALAGIVGGILFSLLHMPLPWMLGPLTTVTVWRLATGRVQRWPASFRKGGMIVFGYMLGASFTQETVKLIAEHLPYMAVTTLLMITCSIGLGCLVARLAGIGTRNGIYGFIPGGFSQLMAVIDGSEKLEPTVIAFMQTIRAITVIFLVPFVTIHYLITGGTDASAAAIPAVAATPSLLAYGGYILLAVIGGFAGNALKVPGNFLTGSLITTSILAGSGFAIPPMPSSIITIAQLSLGIFLGLQIDPKEIKNVAKLLGYMVTSSLVLVLIALLQAFLLTIWTPIQLKTAFLSTAPGGIAEMGMTAVIVHADLPLVSAYQIFRLFFIMLVVVPLFQWWMGRRADKKISEGKPS</sequence>
<dbReference type="PANTHER" id="PTHR38457:SF1">
    <property type="entry name" value="REGULATOR ABRB-RELATED"/>
    <property type="match status" value="1"/>
</dbReference>
<evidence type="ECO:0000313" key="3">
    <source>
        <dbReference type="EMBL" id="QUO41585.1"/>
    </source>
</evidence>
<feature type="transmembrane region" description="Helical" evidence="1">
    <location>
        <begin position="189"/>
        <end position="208"/>
    </location>
</feature>
<dbReference type="NCBIfam" id="TIGR03082">
    <property type="entry name" value="Gneg_AbrB_dup"/>
    <property type="match status" value="2"/>
</dbReference>
<keyword evidence="1" id="KW-1133">Transmembrane helix</keyword>
<accession>A0A7T5JNJ6</accession>
<protein>
    <submittedName>
        <fullName evidence="2">AbrB family transcriptional regulator</fullName>
    </submittedName>
</protein>
<feature type="transmembrane region" description="Helical" evidence="1">
    <location>
        <begin position="268"/>
        <end position="292"/>
    </location>
</feature>
<feature type="transmembrane region" description="Helical" evidence="1">
    <location>
        <begin position="331"/>
        <end position="349"/>
    </location>
</feature>
<dbReference type="AlphaFoldDB" id="A0A7T5JNJ6"/>
<dbReference type="EMBL" id="CP066308">
    <property type="protein sequence ID" value="QQE74503.1"/>
    <property type="molecule type" value="Genomic_DNA"/>
</dbReference>
<evidence type="ECO:0000313" key="5">
    <source>
        <dbReference type="Proteomes" id="UP000677234"/>
    </source>
</evidence>
<reference evidence="2 4" key="1">
    <citation type="submission" date="2020-12" db="EMBL/GenBank/DDBJ databases">
        <title>strain FJAT-54423T represents a novel species of the genus Brevibacillus.</title>
        <authorList>
            <person name="Tang R."/>
        </authorList>
    </citation>
    <scope>NUCLEOTIDE SEQUENCE [LARGE SCALE GENOMIC DNA]</scope>
    <source>
        <strain evidence="2 4">FJAT-54423</strain>
    </source>
</reference>